<proteinExistence type="predicted"/>
<organism evidence="1 2">
    <name type="scientific">Propioniferax innocua</name>
    <dbReference type="NCBI Taxonomy" id="1753"/>
    <lineage>
        <taxon>Bacteria</taxon>
        <taxon>Bacillati</taxon>
        <taxon>Actinomycetota</taxon>
        <taxon>Actinomycetes</taxon>
        <taxon>Propionibacteriales</taxon>
        <taxon>Propionibacteriaceae</taxon>
        <taxon>Propioniferax</taxon>
    </lineage>
</organism>
<evidence type="ECO:0000313" key="1">
    <source>
        <dbReference type="EMBL" id="TQL62426.1"/>
    </source>
</evidence>
<dbReference type="CDD" id="cd07989">
    <property type="entry name" value="LPLAT_AGPAT-like"/>
    <property type="match status" value="1"/>
</dbReference>
<keyword evidence="2" id="KW-1185">Reference proteome</keyword>
<reference evidence="1 2" key="1">
    <citation type="submission" date="2019-06" db="EMBL/GenBank/DDBJ databases">
        <title>Sequencing the genomes of 1000 actinobacteria strains.</title>
        <authorList>
            <person name="Klenk H.-P."/>
        </authorList>
    </citation>
    <scope>NUCLEOTIDE SEQUENCE [LARGE SCALE GENOMIC DNA]</scope>
    <source>
        <strain evidence="1 2">DSM 8251</strain>
    </source>
</reference>
<dbReference type="EMBL" id="VFOR01000001">
    <property type="protein sequence ID" value="TQL62426.1"/>
    <property type="molecule type" value="Genomic_DNA"/>
</dbReference>
<evidence type="ECO:0008006" key="3">
    <source>
        <dbReference type="Google" id="ProtNLM"/>
    </source>
</evidence>
<accession>A0A542ZQ79</accession>
<dbReference type="OrthoDB" id="3726022at2"/>
<name>A0A542ZQ79_9ACTN</name>
<comment type="caution">
    <text evidence="1">The sequence shown here is derived from an EMBL/GenBank/DDBJ whole genome shotgun (WGS) entry which is preliminary data.</text>
</comment>
<sequence>MSREPATWAHGGGQRRQSMWKQALADIRRLVGHRGWKGPKNAPKPIRGLPVMPHSTAPVALRAKFHAEGTGLGEHLLGRGPLVIVANMADDADPGRVLAALPAERRRHTLVVLRRPNFQQWMRLPLAEVNVDRPRIGGGRLVRWLQRGGTVLFFPESEISTDGELGGFHPFGAELAHRAGVRIAPAAVQGSFNGDEVHVRFGAPISIEPYDTAASRSRAAVASLLAEGATSWWKALTTPETDSPQPDHATWRRIWSNSAPGADKSSRRRSIWR</sequence>
<dbReference type="Proteomes" id="UP000316196">
    <property type="component" value="Unassembled WGS sequence"/>
</dbReference>
<dbReference type="AlphaFoldDB" id="A0A542ZQ79"/>
<dbReference type="SUPFAM" id="SSF69593">
    <property type="entry name" value="Glycerol-3-phosphate (1)-acyltransferase"/>
    <property type="match status" value="1"/>
</dbReference>
<gene>
    <name evidence="1" type="ORF">FB460_0201</name>
</gene>
<dbReference type="RefSeq" id="WP_142092278.1">
    <property type="nucleotide sequence ID" value="NZ_BAAAMD010000003.1"/>
</dbReference>
<evidence type="ECO:0000313" key="2">
    <source>
        <dbReference type="Proteomes" id="UP000316196"/>
    </source>
</evidence>
<protein>
    <recommendedName>
        <fullName evidence="3">1-acyl-sn-glycerol-3-phosphate acyltransferase</fullName>
    </recommendedName>
</protein>